<dbReference type="AlphaFoldDB" id="A0A6C0E3V3"/>
<organism evidence="1">
    <name type="scientific">viral metagenome</name>
    <dbReference type="NCBI Taxonomy" id="1070528"/>
    <lineage>
        <taxon>unclassified sequences</taxon>
        <taxon>metagenomes</taxon>
        <taxon>organismal metagenomes</taxon>
    </lineage>
</organism>
<protein>
    <submittedName>
        <fullName evidence="1">Uncharacterized protein</fullName>
    </submittedName>
</protein>
<accession>A0A6C0E3V3</accession>
<dbReference type="EMBL" id="MN739730">
    <property type="protein sequence ID" value="QHT23291.1"/>
    <property type="molecule type" value="Genomic_DNA"/>
</dbReference>
<proteinExistence type="predicted"/>
<evidence type="ECO:0000313" key="1">
    <source>
        <dbReference type="EMBL" id="QHT23291.1"/>
    </source>
</evidence>
<reference evidence="1" key="1">
    <citation type="journal article" date="2020" name="Nature">
        <title>Giant virus diversity and host interactions through global metagenomics.</title>
        <authorList>
            <person name="Schulz F."/>
            <person name="Roux S."/>
            <person name="Paez-Espino D."/>
            <person name="Jungbluth S."/>
            <person name="Walsh D.A."/>
            <person name="Denef V.J."/>
            <person name="McMahon K.D."/>
            <person name="Konstantinidis K.T."/>
            <person name="Eloe-Fadrosh E.A."/>
            <person name="Kyrpides N.C."/>
            <person name="Woyke T."/>
        </authorList>
    </citation>
    <scope>NUCLEOTIDE SEQUENCE</scope>
    <source>
        <strain evidence="1">GVMAG-M-3300023179-116</strain>
    </source>
</reference>
<name>A0A6C0E3V3_9ZZZZ</name>
<sequence>MPQQKNPTSFYRRGTNNPKFGSYYRGNYSIVKPFPNSYFGFLNSIISINTTQTIQDKQPNR</sequence>